<keyword evidence="1" id="KW-0812">Transmembrane</keyword>
<dbReference type="RefSeq" id="WP_012930053.1">
    <property type="nucleotide sequence ID" value="NC_013730.1"/>
</dbReference>
<gene>
    <name evidence="2" type="ordered locus">Slin_5595</name>
</gene>
<organism evidence="2 3">
    <name type="scientific">Spirosoma linguale (strain ATCC 33905 / DSM 74 / LMG 10896 / Claus 1)</name>
    <dbReference type="NCBI Taxonomy" id="504472"/>
    <lineage>
        <taxon>Bacteria</taxon>
        <taxon>Pseudomonadati</taxon>
        <taxon>Bacteroidota</taxon>
        <taxon>Cytophagia</taxon>
        <taxon>Cytophagales</taxon>
        <taxon>Cytophagaceae</taxon>
        <taxon>Spirosoma</taxon>
    </lineage>
</organism>
<evidence type="ECO:0000313" key="2">
    <source>
        <dbReference type="EMBL" id="ADB41560.1"/>
    </source>
</evidence>
<feature type="transmembrane region" description="Helical" evidence="1">
    <location>
        <begin position="218"/>
        <end position="236"/>
    </location>
</feature>
<dbReference type="STRING" id="504472.Slin_5595"/>
<feature type="transmembrane region" description="Helical" evidence="1">
    <location>
        <begin position="107"/>
        <end position="132"/>
    </location>
</feature>
<feature type="transmembrane region" description="Helical" evidence="1">
    <location>
        <begin position="152"/>
        <end position="174"/>
    </location>
</feature>
<dbReference type="KEGG" id="sli:Slin_5595"/>
<keyword evidence="1" id="KW-1133">Transmembrane helix</keyword>
<dbReference type="Proteomes" id="UP000002028">
    <property type="component" value="Chromosome"/>
</dbReference>
<dbReference type="AlphaFoldDB" id="D2QRX8"/>
<feature type="transmembrane region" description="Helical" evidence="1">
    <location>
        <begin position="181"/>
        <end position="198"/>
    </location>
</feature>
<proteinExistence type="predicted"/>
<reference evidence="2 3" key="1">
    <citation type="journal article" date="2010" name="Stand. Genomic Sci.">
        <title>Complete genome sequence of Spirosoma linguale type strain (1).</title>
        <authorList>
            <person name="Lail K."/>
            <person name="Sikorski J."/>
            <person name="Saunders E."/>
            <person name="Lapidus A."/>
            <person name="Glavina Del Rio T."/>
            <person name="Copeland A."/>
            <person name="Tice H."/>
            <person name="Cheng J.-F."/>
            <person name="Lucas S."/>
            <person name="Nolan M."/>
            <person name="Bruce D."/>
            <person name="Goodwin L."/>
            <person name="Pitluck S."/>
            <person name="Ivanova N."/>
            <person name="Mavromatis K."/>
            <person name="Ovchinnikova G."/>
            <person name="Pati A."/>
            <person name="Chen A."/>
            <person name="Palaniappan K."/>
            <person name="Land M."/>
            <person name="Hauser L."/>
            <person name="Chang Y.-J."/>
            <person name="Jeffries C.D."/>
            <person name="Chain P."/>
            <person name="Brettin T."/>
            <person name="Detter J.C."/>
            <person name="Schuetze A."/>
            <person name="Rohde M."/>
            <person name="Tindall B.J."/>
            <person name="Goeker M."/>
            <person name="Bristow J."/>
            <person name="Eisen J.A."/>
            <person name="Markowitz V."/>
            <person name="Hugenholtz P."/>
            <person name="Kyrpides N.C."/>
            <person name="Klenk H.-P."/>
            <person name="Chen F."/>
        </authorList>
    </citation>
    <scope>NUCLEOTIDE SEQUENCE [LARGE SCALE GENOMIC DNA]</scope>
    <source>
        <strain evidence="3">ATCC 33905 / DSM 74 / LMG 10896 / Claus 1</strain>
    </source>
</reference>
<keyword evidence="3" id="KW-1185">Reference proteome</keyword>
<evidence type="ECO:0000313" key="3">
    <source>
        <dbReference type="Proteomes" id="UP000002028"/>
    </source>
</evidence>
<protein>
    <submittedName>
        <fullName evidence="2">Uncharacterized protein</fullName>
    </submittedName>
</protein>
<sequence length="241" mass="27615">MFPILQNEWLKLRRHLQLLWAGALAFAMSGFMIQRFCETSLRVYTFWADRHPSRTFAFFFYDQVNFTLSFLQFLLACLATVAVFDTETYESLLRTTRLLPVSGWKILLAKFLFSMGFLLVSSCIMSGLLLVLQQPFLSYMSPHERLGIVELGWHYSLRSLLMLPVVLLAALITTRFFGKPLAVLALSMVAVLALMAIPTLPYSHLFRFSAVNASRFDLIDMLVSVGWTATLARLLYKRFKA</sequence>
<name>D2QRX8_SPILD</name>
<dbReference type="Pfam" id="PF12730">
    <property type="entry name" value="ABC2_membrane_4"/>
    <property type="match status" value="1"/>
</dbReference>
<dbReference type="HOGENOM" id="CLU_1151231_0_0_10"/>
<keyword evidence="1" id="KW-0472">Membrane</keyword>
<evidence type="ECO:0000256" key="1">
    <source>
        <dbReference type="SAM" id="Phobius"/>
    </source>
</evidence>
<accession>D2QRX8</accession>
<dbReference type="EMBL" id="CP001769">
    <property type="protein sequence ID" value="ADB41560.1"/>
    <property type="molecule type" value="Genomic_DNA"/>
</dbReference>